<proteinExistence type="predicted"/>
<dbReference type="OrthoDB" id="9809203at2"/>
<comment type="caution">
    <text evidence="1">The sequence shown here is derived from an EMBL/GenBank/DDBJ whole genome shotgun (WGS) entry which is preliminary data.</text>
</comment>
<protein>
    <recommendedName>
        <fullName evidence="3">Cysteine synthase</fullName>
    </recommendedName>
</protein>
<dbReference type="Proteomes" id="UP000312032">
    <property type="component" value="Unassembled WGS sequence"/>
</dbReference>
<dbReference type="AlphaFoldDB" id="A0A5C4U5B9"/>
<dbReference type="Gene3D" id="3.40.50.1100">
    <property type="match status" value="1"/>
</dbReference>
<evidence type="ECO:0000313" key="2">
    <source>
        <dbReference type="Proteomes" id="UP000312032"/>
    </source>
</evidence>
<evidence type="ECO:0008006" key="3">
    <source>
        <dbReference type="Google" id="ProtNLM"/>
    </source>
</evidence>
<dbReference type="InterPro" id="IPR036052">
    <property type="entry name" value="TrpB-like_PALP_sf"/>
</dbReference>
<evidence type="ECO:0000313" key="1">
    <source>
        <dbReference type="EMBL" id="TNL98387.1"/>
    </source>
</evidence>
<organism evidence="1 2">
    <name type="scientific">Corynebacterium tapiri</name>
    <dbReference type="NCBI Taxonomy" id="1448266"/>
    <lineage>
        <taxon>Bacteria</taxon>
        <taxon>Bacillati</taxon>
        <taxon>Actinomycetota</taxon>
        <taxon>Actinomycetes</taxon>
        <taxon>Mycobacteriales</taxon>
        <taxon>Corynebacteriaceae</taxon>
        <taxon>Corynebacterium</taxon>
    </lineage>
</organism>
<dbReference type="EMBL" id="VDHJ01000005">
    <property type="protein sequence ID" value="TNL98387.1"/>
    <property type="molecule type" value="Genomic_DNA"/>
</dbReference>
<keyword evidence="2" id="KW-1185">Reference proteome</keyword>
<gene>
    <name evidence="1" type="ORF">FHE74_04055</name>
</gene>
<dbReference type="RefSeq" id="WP_139465232.1">
    <property type="nucleotide sequence ID" value="NZ_VDHJ01000005.1"/>
</dbReference>
<reference evidence="1 2" key="1">
    <citation type="submission" date="2019-06" db="EMBL/GenBank/DDBJ databases">
        <authorList>
            <person name="Li J."/>
        </authorList>
    </citation>
    <scope>NUCLEOTIDE SEQUENCE [LARGE SCALE GENOMIC DNA]</scope>
    <source>
        <strain evidence="1 2">LMG 28165</strain>
    </source>
</reference>
<name>A0A5C4U5B9_9CORY</name>
<dbReference type="GO" id="GO:1901605">
    <property type="term" value="P:alpha-amino acid metabolic process"/>
    <property type="evidence" value="ECO:0007669"/>
    <property type="project" value="UniProtKB-ARBA"/>
</dbReference>
<sequence>MSASQALTIRLLIRSALADIELEPARVIQAVEDGYMTLQEGNSGCPTKMVIDRSVANRDSIAFSILCFDGRRDLVGYKTSYRHGIDNPDTYDTTISLYDEHGTPYALMVGGTAGAAVHEGLRHLQDYPPNTTMVAIGCDTGEKYLDTVFNDTWLQSHQLHSEPVERQVVGMFEAYRDSHAISCAEVMVA</sequence>
<dbReference type="SUPFAM" id="SSF53686">
    <property type="entry name" value="Tryptophan synthase beta subunit-like PLP-dependent enzymes"/>
    <property type="match status" value="1"/>
</dbReference>
<accession>A0A5C4U5B9</accession>